<dbReference type="FunFam" id="1.20.1270.60:FF:000102">
    <property type="entry name" value="WGS project CABT00000000 data, contig 2.23"/>
    <property type="match status" value="1"/>
</dbReference>
<dbReference type="GO" id="GO:0005886">
    <property type="term" value="C:plasma membrane"/>
    <property type="evidence" value="ECO:0007669"/>
    <property type="project" value="TreeGrafter"/>
</dbReference>
<protein>
    <recommendedName>
        <fullName evidence="4">MHD domain-containing protein</fullName>
    </recommendedName>
</protein>
<evidence type="ECO:0000256" key="2">
    <source>
        <dbReference type="SAM" id="Coils"/>
    </source>
</evidence>
<dbReference type="STRING" id="404692.A0A0J7BC12"/>
<keyword evidence="1" id="KW-0254">Endocytosis</keyword>
<dbReference type="InterPro" id="IPR027267">
    <property type="entry name" value="AH/BAR_dom_sf"/>
</dbReference>
<dbReference type="AlphaFoldDB" id="A0A0J7BC12"/>
<evidence type="ECO:0000259" key="4">
    <source>
        <dbReference type="PROSITE" id="PS51072"/>
    </source>
</evidence>
<feature type="region of interest" description="Disordered" evidence="3">
    <location>
        <begin position="539"/>
        <end position="563"/>
    </location>
</feature>
<dbReference type="PANTHER" id="PTHR23065:SF54">
    <property type="entry name" value="SUPPRESSOR OF YEAST PROFILIN DELETION"/>
    <property type="match status" value="1"/>
</dbReference>
<reference evidence="6" key="1">
    <citation type="journal article" date="2010" name="Genome Res.">
        <title>Population genomic sequencing of Coccidioides fungi reveals recent hybridization and transposon control.</title>
        <authorList>
            <person name="Neafsey D.E."/>
            <person name="Barker B.M."/>
            <person name="Sharpton T.J."/>
            <person name="Stajich J.E."/>
            <person name="Park D.J."/>
            <person name="Whiston E."/>
            <person name="Hung C.-Y."/>
            <person name="McMahan C."/>
            <person name="White J."/>
            <person name="Sykes S."/>
            <person name="Heiman D."/>
            <person name="Young S."/>
            <person name="Zeng Q."/>
            <person name="Abouelleil A."/>
            <person name="Aftuck L."/>
            <person name="Bessette D."/>
            <person name="Brown A."/>
            <person name="FitzGerald M."/>
            <person name="Lui A."/>
            <person name="Macdonald J.P."/>
            <person name="Priest M."/>
            <person name="Orbach M.J."/>
            <person name="Galgiani J.N."/>
            <person name="Kirkland T.N."/>
            <person name="Cole G.T."/>
            <person name="Birren B.W."/>
            <person name="Henn M.R."/>
            <person name="Taylor J.W."/>
            <person name="Rounsley S.D."/>
        </authorList>
    </citation>
    <scope>NUCLEOTIDE SEQUENCE [LARGE SCALE GENOMIC DNA]</scope>
    <source>
        <strain evidence="6">RMSCC 2394</strain>
    </source>
</reference>
<dbReference type="SUPFAM" id="SSF103657">
    <property type="entry name" value="BAR/IMD domain-like"/>
    <property type="match status" value="1"/>
</dbReference>
<dbReference type="GO" id="GO:0030139">
    <property type="term" value="C:endocytic vesicle"/>
    <property type="evidence" value="ECO:0007669"/>
    <property type="project" value="TreeGrafter"/>
</dbReference>
<dbReference type="GO" id="GO:0032153">
    <property type="term" value="C:cell division site"/>
    <property type="evidence" value="ECO:0007669"/>
    <property type="project" value="TreeGrafter"/>
</dbReference>
<accession>A0A0J7BC12</accession>
<feature type="compositionally biased region" description="Basic and acidic residues" evidence="3">
    <location>
        <begin position="863"/>
        <end position="872"/>
    </location>
</feature>
<gene>
    <name evidence="5" type="ORF">CIRG_07293</name>
</gene>
<dbReference type="Pfam" id="PF00611">
    <property type="entry name" value="FCH"/>
    <property type="match status" value="1"/>
</dbReference>
<feature type="domain" description="MHD" evidence="4">
    <location>
        <begin position="589"/>
        <end position="891"/>
    </location>
</feature>
<feature type="compositionally biased region" description="Polar residues" evidence="3">
    <location>
        <begin position="375"/>
        <end position="388"/>
    </location>
</feature>
<dbReference type="InterPro" id="IPR018808">
    <property type="entry name" value="Muniscin_C"/>
</dbReference>
<feature type="region of interest" description="Disordered" evidence="3">
    <location>
        <begin position="842"/>
        <end position="872"/>
    </location>
</feature>
<evidence type="ECO:0000313" key="5">
    <source>
        <dbReference type="EMBL" id="KMP07612.1"/>
    </source>
</evidence>
<dbReference type="GO" id="GO:0032185">
    <property type="term" value="P:septin cytoskeleton organization"/>
    <property type="evidence" value="ECO:0007669"/>
    <property type="project" value="TreeGrafter"/>
</dbReference>
<organism evidence="5 6">
    <name type="scientific">Coccidioides immitis RMSCC 2394</name>
    <dbReference type="NCBI Taxonomy" id="404692"/>
    <lineage>
        <taxon>Eukaryota</taxon>
        <taxon>Fungi</taxon>
        <taxon>Dikarya</taxon>
        <taxon>Ascomycota</taxon>
        <taxon>Pezizomycotina</taxon>
        <taxon>Eurotiomycetes</taxon>
        <taxon>Eurotiomycetidae</taxon>
        <taxon>Onygenales</taxon>
        <taxon>Onygenaceae</taxon>
        <taxon>Coccidioides</taxon>
    </lineage>
</organism>
<feature type="coiled-coil region" evidence="2">
    <location>
        <begin position="120"/>
        <end position="147"/>
    </location>
</feature>
<dbReference type="Pfam" id="PF10291">
    <property type="entry name" value="muHD"/>
    <property type="match status" value="1"/>
</dbReference>
<evidence type="ECO:0000256" key="1">
    <source>
        <dbReference type="ARBA" id="ARBA00022583"/>
    </source>
</evidence>
<dbReference type="PANTHER" id="PTHR23065">
    <property type="entry name" value="PROLINE-SERINE-THREONINE PHOSPHATASE INTERACTING PROTEIN 1"/>
    <property type="match status" value="1"/>
</dbReference>
<feature type="compositionally biased region" description="Low complexity" evidence="3">
    <location>
        <begin position="539"/>
        <end position="549"/>
    </location>
</feature>
<dbReference type="EMBL" id="DS028097">
    <property type="protein sequence ID" value="KMP07612.1"/>
    <property type="molecule type" value="Genomic_DNA"/>
</dbReference>
<dbReference type="Proteomes" id="UP000054565">
    <property type="component" value="Unassembled WGS sequence"/>
</dbReference>
<feature type="compositionally biased region" description="Polar residues" evidence="3">
    <location>
        <begin position="397"/>
        <end position="411"/>
    </location>
</feature>
<sequence length="895" mass="97994">MEFSRQEYPALATLLHPSQTVAVISERLRSITKTHQDIADWLQERRRLEETYCLGLRRLARRPQPEVGAALGVFEVPWQGIVSATESLAQSHELLAQRIEADVEKPLKEYPIKNKDIKSMSGAQQDLAHLARSLEAAQKKADKLKDKGPKAAGKSSAAMAAVQEARTQWESRAPFVFEKLQAVDEDRLNQLRDVLTQFQTHEADQVERNRQSTETCLDSLLTVDTAEEIRTFALRASGGRTAGLATQEPPTTASTQAENPPMDPLQPPPRINDDVASRRSSHSNQRRPSFATDQQPNPQQRHTPLGGLKRLGTVMGRRRSIVQPNSGYTSPEKKFRSPFMPFRRTESSRSFHQVENQPTPPNGLAPVRSRDGSSQHRPGSSATGSVTQPEPHIDTVLNGNTIPEESTSQDTPAPAVESHEDRPASPKISTDVEGFSAKPNTIDEISRIQQEAAQSEDPGINLTIRDKPIQEDEGEAQQAMNEMASTLRRQAKHSGLSRGPGTVRGRRDVRNTIFIPNPPAPGAEMHIDPLSKAIPEIVSSPASPSQVQQSPPPPGTHQDDHTISDVTSVHSSHTLHSLSGPISHPELTGPGLNASIVEKLNAYVSGGVVTKCFVVGELALAYNPTESSSMDSQTVRLDNFQILERVAANPQFVTEVSTIPVNGAQPLESTEDRKGEYNVALSSLRGPAPTVAFKYQIHLDPSNLSAYCPVIFSPVWNEQEFQASVIINYSLNPRFVSSGPLTSITLQNVVLTVSLDLSPVDEETKQPREVARATAAAMHPNIGASFKRKTSSIVWRIPELEVKADGENRFLARFSTTTSWPRKGKLEARFDVATKDTSLRLGISSRSPITQGQAESLGPSADKTGEADAKTAHPSELWTQLLTQNKLSVSRYVAV</sequence>
<feature type="compositionally biased region" description="Pro residues" evidence="3">
    <location>
        <begin position="261"/>
        <end position="270"/>
    </location>
</feature>
<dbReference type="Gene3D" id="1.20.1270.60">
    <property type="entry name" value="Arfaptin homology (AH) domain/BAR domain"/>
    <property type="match status" value="1"/>
</dbReference>
<feature type="compositionally biased region" description="Polar residues" evidence="3">
    <location>
        <begin position="248"/>
        <end position="258"/>
    </location>
</feature>
<feature type="compositionally biased region" description="Polar residues" evidence="3">
    <location>
        <begin position="286"/>
        <end position="302"/>
    </location>
</feature>
<evidence type="ECO:0000256" key="3">
    <source>
        <dbReference type="SAM" id="MobiDB-lite"/>
    </source>
</evidence>
<feature type="region of interest" description="Disordered" evidence="3">
    <location>
        <begin position="240"/>
        <end position="435"/>
    </location>
</feature>
<dbReference type="InterPro" id="IPR028565">
    <property type="entry name" value="MHD"/>
</dbReference>
<name>A0A0J7BC12_COCIT</name>
<dbReference type="CDD" id="cd07650">
    <property type="entry name" value="F-BAR_Syp1p_like"/>
    <property type="match status" value="1"/>
</dbReference>
<dbReference type="GO" id="GO:0006897">
    <property type="term" value="P:endocytosis"/>
    <property type="evidence" value="ECO:0007669"/>
    <property type="project" value="UniProtKB-KW"/>
</dbReference>
<dbReference type="OrthoDB" id="331602at2759"/>
<dbReference type="InterPro" id="IPR001060">
    <property type="entry name" value="FCH_dom"/>
</dbReference>
<feature type="region of interest" description="Disordered" evidence="3">
    <location>
        <begin position="489"/>
        <end position="526"/>
    </location>
</feature>
<feature type="compositionally biased region" description="Polar residues" evidence="3">
    <location>
        <begin position="844"/>
        <end position="854"/>
    </location>
</feature>
<evidence type="ECO:0000313" key="6">
    <source>
        <dbReference type="Proteomes" id="UP000054565"/>
    </source>
</evidence>
<dbReference type="PROSITE" id="PS51072">
    <property type="entry name" value="MHD"/>
    <property type="match status" value="1"/>
</dbReference>
<keyword evidence="2" id="KW-0175">Coiled coil</keyword>
<proteinExistence type="predicted"/>